<proteinExistence type="predicted"/>
<dbReference type="Proteomes" id="UP001160519">
    <property type="component" value="Unassembled WGS sequence"/>
</dbReference>
<dbReference type="EMBL" id="JAQSDF010000027">
    <property type="protein sequence ID" value="MDI1231373.1"/>
    <property type="molecule type" value="Genomic_DNA"/>
</dbReference>
<dbReference type="AlphaFoldDB" id="A0AA43Q8S9"/>
<gene>
    <name evidence="1" type="ORF">PSU93_09510</name>
</gene>
<protein>
    <submittedName>
        <fullName evidence="1">Uncharacterized protein</fullName>
    </submittedName>
</protein>
<evidence type="ECO:0000313" key="1">
    <source>
        <dbReference type="EMBL" id="MDI1231373.1"/>
    </source>
</evidence>
<keyword evidence="2" id="KW-1185">Reference proteome</keyword>
<comment type="caution">
    <text evidence="1">The sequence shown here is derived from an EMBL/GenBank/DDBJ whole genome shotgun (WGS) entry which is preliminary data.</text>
</comment>
<name>A0AA43Q8S9_9GAMM</name>
<organism evidence="1 2">
    <name type="scientific">Candidatus Methylobacter titanis</name>
    <dbReference type="NCBI Taxonomy" id="3053457"/>
    <lineage>
        <taxon>Bacteria</taxon>
        <taxon>Pseudomonadati</taxon>
        <taxon>Pseudomonadota</taxon>
        <taxon>Gammaproteobacteria</taxon>
        <taxon>Methylococcales</taxon>
        <taxon>Methylococcaceae</taxon>
        <taxon>Methylobacter</taxon>
    </lineage>
</organism>
<sequence>MFEKKLEDILQQAQVTETITNTTNNTTSTFHVSITDNSVQNFGDIYTIYREGRGAREENQKGAVKSGQN</sequence>
<evidence type="ECO:0000313" key="2">
    <source>
        <dbReference type="Proteomes" id="UP001160519"/>
    </source>
</evidence>
<accession>A0AA43Q8S9</accession>
<reference evidence="1" key="1">
    <citation type="submission" date="2023-01" db="EMBL/GenBank/DDBJ databases">
        <title>Biogeochemical cycle of methane in antarctic sediments.</title>
        <authorList>
            <person name="Roldan D.M."/>
            <person name="Menes R.J."/>
        </authorList>
    </citation>
    <scope>NUCLEOTIDE SEQUENCE [LARGE SCALE GENOMIC DNA]</scope>
    <source>
        <strain evidence="1">K-2018 MAG008</strain>
    </source>
</reference>